<evidence type="ECO:0008006" key="3">
    <source>
        <dbReference type="Google" id="ProtNLM"/>
    </source>
</evidence>
<dbReference type="OrthoDB" id="4177236at2759"/>
<dbReference type="AlphaFoldDB" id="A0A0C3BT72"/>
<dbReference type="Gene3D" id="3.90.1200.10">
    <property type="match status" value="1"/>
</dbReference>
<reference evidence="2" key="2">
    <citation type="submission" date="2015-01" db="EMBL/GenBank/DDBJ databases">
        <title>Evolutionary Origins and Diversification of the Mycorrhizal Mutualists.</title>
        <authorList>
            <consortium name="DOE Joint Genome Institute"/>
            <consortium name="Mycorrhizal Genomics Consortium"/>
            <person name="Kohler A."/>
            <person name="Kuo A."/>
            <person name="Nagy L.G."/>
            <person name="Floudas D."/>
            <person name="Copeland A."/>
            <person name="Barry K.W."/>
            <person name="Cichocki N."/>
            <person name="Veneault-Fourrey C."/>
            <person name="LaButti K."/>
            <person name="Lindquist E.A."/>
            <person name="Lipzen A."/>
            <person name="Lundell T."/>
            <person name="Morin E."/>
            <person name="Murat C."/>
            <person name="Riley R."/>
            <person name="Ohm R."/>
            <person name="Sun H."/>
            <person name="Tunlid A."/>
            <person name="Henrissat B."/>
            <person name="Grigoriev I.V."/>
            <person name="Hibbett D.S."/>
            <person name="Martin F."/>
        </authorList>
    </citation>
    <scope>NUCLEOTIDE SEQUENCE [LARGE SCALE GENOMIC DNA]</scope>
    <source>
        <strain evidence="2">h7</strain>
    </source>
</reference>
<dbReference type="STRING" id="686832.A0A0C3BT72"/>
<accession>A0A0C3BT72</accession>
<dbReference type="EMBL" id="KN831825">
    <property type="protein sequence ID" value="KIM35274.1"/>
    <property type="molecule type" value="Genomic_DNA"/>
</dbReference>
<sequence>MITRMRKDRQALTLSGSKVKGSISLEDLTTFDDSQALVFCTQNLNPDSFIVGEDGRLWLVDWLYAGFYPPWFEFAAMRIQARCNKQYSHWEAIIPFVCGWYFEQERWLYRMMASLSWV</sequence>
<reference evidence="1 2" key="1">
    <citation type="submission" date="2014-04" db="EMBL/GenBank/DDBJ databases">
        <authorList>
            <consortium name="DOE Joint Genome Institute"/>
            <person name="Kuo A."/>
            <person name="Gay G."/>
            <person name="Dore J."/>
            <person name="Kohler A."/>
            <person name="Nagy L.G."/>
            <person name="Floudas D."/>
            <person name="Copeland A."/>
            <person name="Barry K.W."/>
            <person name="Cichocki N."/>
            <person name="Veneault-Fourrey C."/>
            <person name="LaButti K."/>
            <person name="Lindquist E.A."/>
            <person name="Lipzen A."/>
            <person name="Lundell T."/>
            <person name="Morin E."/>
            <person name="Murat C."/>
            <person name="Sun H."/>
            <person name="Tunlid A."/>
            <person name="Henrissat B."/>
            <person name="Grigoriev I.V."/>
            <person name="Hibbett D.S."/>
            <person name="Martin F."/>
            <person name="Nordberg H.P."/>
            <person name="Cantor M.N."/>
            <person name="Hua S.X."/>
        </authorList>
    </citation>
    <scope>NUCLEOTIDE SEQUENCE [LARGE SCALE GENOMIC DNA]</scope>
    <source>
        <strain evidence="2">h7</strain>
    </source>
</reference>
<name>A0A0C3BT72_HEBCY</name>
<evidence type="ECO:0000313" key="2">
    <source>
        <dbReference type="Proteomes" id="UP000053424"/>
    </source>
</evidence>
<dbReference type="HOGENOM" id="CLU_2073450_0_0_1"/>
<evidence type="ECO:0000313" key="1">
    <source>
        <dbReference type="EMBL" id="KIM35274.1"/>
    </source>
</evidence>
<proteinExistence type="predicted"/>
<keyword evidence="2" id="KW-1185">Reference proteome</keyword>
<protein>
    <recommendedName>
        <fullName evidence="3">Aminoglycoside phosphotransferase domain-containing protein</fullName>
    </recommendedName>
</protein>
<organism evidence="1 2">
    <name type="scientific">Hebeloma cylindrosporum</name>
    <dbReference type="NCBI Taxonomy" id="76867"/>
    <lineage>
        <taxon>Eukaryota</taxon>
        <taxon>Fungi</taxon>
        <taxon>Dikarya</taxon>
        <taxon>Basidiomycota</taxon>
        <taxon>Agaricomycotina</taxon>
        <taxon>Agaricomycetes</taxon>
        <taxon>Agaricomycetidae</taxon>
        <taxon>Agaricales</taxon>
        <taxon>Agaricineae</taxon>
        <taxon>Hymenogastraceae</taxon>
        <taxon>Hebeloma</taxon>
    </lineage>
</organism>
<dbReference type="Proteomes" id="UP000053424">
    <property type="component" value="Unassembled WGS sequence"/>
</dbReference>
<gene>
    <name evidence="1" type="ORF">M413DRAFT_351277</name>
</gene>